<dbReference type="Proteomes" id="UP000198618">
    <property type="component" value="Unassembled WGS sequence"/>
</dbReference>
<dbReference type="RefSeq" id="WP_090867231.1">
    <property type="nucleotide sequence ID" value="NZ_FOHE01000003.1"/>
</dbReference>
<name>A0A1I0A0R1_9BACI</name>
<sequence length="62" mass="6696">MDVAAMSVAMSQNQVRSDASVALMDKMMNTMEQQGAQLTDMLQQSVSDAPHPSIGNQIDLQV</sequence>
<gene>
    <name evidence="1" type="ORF">SAMN05216389_1038</name>
</gene>
<keyword evidence="2" id="KW-1185">Reference proteome</keyword>
<dbReference type="InterPro" id="IPR025906">
    <property type="entry name" value="YjfB_motility"/>
</dbReference>
<dbReference type="AlphaFoldDB" id="A0A1I0A0R1"/>
<reference evidence="1 2" key="1">
    <citation type="submission" date="2016-10" db="EMBL/GenBank/DDBJ databases">
        <authorList>
            <person name="de Groot N.N."/>
        </authorList>
    </citation>
    <scope>NUCLEOTIDE SEQUENCE [LARGE SCALE GENOMIC DNA]</scope>
    <source>
        <strain evidence="1 2">IBRC-M 10780</strain>
    </source>
</reference>
<evidence type="ECO:0000313" key="2">
    <source>
        <dbReference type="Proteomes" id="UP000198618"/>
    </source>
</evidence>
<dbReference type="OrthoDB" id="1924973at2"/>
<dbReference type="Pfam" id="PF14070">
    <property type="entry name" value="YjfB_motility"/>
    <property type="match status" value="1"/>
</dbReference>
<dbReference type="EMBL" id="FOHE01000003">
    <property type="protein sequence ID" value="SES87528.1"/>
    <property type="molecule type" value="Genomic_DNA"/>
</dbReference>
<protein>
    <submittedName>
        <fullName evidence="1">Putative motility protein</fullName>
    </submittedName>
</protein>
<evidence type="ECO:0000313" key="1">
    <source>
        <dbReference type="EMBL" id="SES87528.1"/>
    </source>
</evidence>
<proteinExistence type="predicted"/>
<accession>A0A1I0A0R1</accession>
<organism evidence="1 2">
    <name type="scientific">Oceanobacillus limi</name>
    <dbReference type="NCBI Taxonomy" id="930131"/>
    <lineage>
        <taxon>Bacteria</taxon>
        <taxon>Bacillati</taxon>
        <taxon>Bacillota</taxon>
        <taxon>Bacilli</taxon>
        <taxon>Bacillales</taxon>
        <taxon>Bacillaceae</taxon>
        <taxon>Oceanobacillus</taxon>
    </lineage>
</organism>